<proteinExistence type="predicted"/>
<dbReference type="PATRIC" id="fig|66876.3.peg.3441"/>
<dbReference type="Proteomes" id="UP000037982">
    <property type="component" value="Unassembled WGS sequence"/>
</dbReference>
<evidence type="ECO:0000313" key="2">
    <source>
        <dbReference type="EMBL" id="KPC63399.1"/>
    </source>
</evidence>
<feature type="region of interest" description="Disordered" evidence="1">
    <location>
        <begin position="1"/>
        <end position="81"/>
    </location>
</feature>
<feature type="compositionally biased region" description="Basic and acidic residues" evidence="1">
    <location>
        <begin position="19"/>
        <end position="54"/>
    </location>
</feature>
<evidence type="ECO:0000256" key="1">
    <source>
        <dbReference type="SAM" id="MobiDB-lite"/>
    </source>
</evidence>
<evidence type="ECO:0000313" key="3">
    <source>
        <dbReference type="Proteomes" id="UP000037982"/>
    </source>
</evidence>
<sequence>MEPGDAADEAGVTAGAEGAAKEPAADGRAESRDAGKTAAGEKDREAEETGKGDESAGSPGIPRQQSAEAAADSGTGDGARK</sequence>
<comment type="caution">
    <text evidence="2">The sequence shown here is derived from an EMBL/GenBank/DDBJ whole genome shotgun (WGS) entry which is preliminary data.</text>
</comment>
<reference evidence="3" key="1">
    <citation type="submission" date="2015-07" db="EMBL/GenBank/DDBJ databases">
        <authorList>
            <person name="Ju K.-S."/>
            <person name="Doroghazi J.R."/>
            <person name="Metcalf W.W."/>
        </authorList>
    </citation>
    <scope>NUCLEOTIDE SEQUENCE [LARGE SCALE GENOMIC DNA]</scope>
    <source>
        <strain evidence="3">NRRL ISP-5002</strain>
    </source>
</reference>
<feature type="compositionally biased region" description="Low complexity" evidence="1">
    <location>
        <begin position="9"/>
        <end position="18"/>
    </location>
</feature>
<gene>
    <name evidence="2" type="ORF">ADL29_15665</name>
</gene>
<name>A0A0N0H085_9ACTN</name>
<organism evidence="2 3">
    <name type="scientific">Streptomyces chattanoogensis</name>
    <dbReference type="NCBI Taxonomy" id="66876"/>
    <lineage>
        <taxon>Bacteria</taxon>
        <taxon>Bacillati</taxon>
        <taxon>Actinomycetota</taxon>
        <taxon>Actinomycetes</taxon>
        <taxon>Kitasatosporales</taxon>
        <taxon>Streptomycetaceae</taxon>
        <taxon>Streptomyces</taxon>
    </lineage>
</organism>
<dbReference type="EMBL" id="LGKG01000133">
    <property type="protein sequence ID" value="KPC63399.1"/>
    <property type="molecule type" value="Genomic_DNA"/>
</dbReference>
<keyword evidence="3" id="KW-1185">Reference proteome</keyword>
<dbReference type="AlphaFoldDB" id="A0A0N0H085"/>
<accession>A0A0N0H085</accession>
<evidence type="ECO:0008006" key="4">
    <source>
        <dbReference type="Google" id="ProtNLM"/>
    </source>
</evidence>
<protein>
    <recommendedName>
        <fullName evidence="4">Gliding motility protein</fullName>
    </recommendedName>
</protein>